<dbReference type="EMBL" id="CAJGYO010000018">
    <property type="protein sequence ID" value="CAD6336523.1"/>
    <property type="molecule type" value="Genomic_DNA"/>
</dbReference>
<keyword evidence="3" id="KW-1185">Reference proteome</keyword>
<accession>A0A811S6D7</accession>
<comment type="caution">
    <text evidence="2">The sequence shown here is derived from an EMBL/GenBank/DDBJ whole genome shotgun (WGS) entry which is preliminary data.</text>
</comment>
<gene>
    <name evidence="2" type="ORF">NCGR_LOCUS60621</name>
</gene>
<feature type="compositionally biased region" description="Basic and acidic residues" evidence="1">
    <location>
        <begin position="51"/>
        <end position="63"/>
    </location>
</feature>
<reference evidence="2" key="1">
    <citation type="submission" date="2020-10" db="EMBL/GenBank/DDBJ databases">
        <authorList>
            <person name="Han B."/>
            <person name="Lu T."/>
            <person name="Zhao Q."/>
            <person name="Huang X."/>
            <person name="Zhao Y."/>
        </authorList>
    </citation>
    <scope>NUCLEOTIDE SEQUENCE</scope>
</reference>
<dbReference type="AlphaFoldDB" id="A0A811S6D7"/>
<sequence>MSLALTLTRQRRVGTGKPGPDARAEVEVAMEDADDGADRDAPTGNRLQSTARKERPNKEKPKGSAEAQEPAAADDDVCTEEPDSEEMVEELEEEAAALEVEEEKAKAGGGWSAEKVGARKRVARPSSERRADAAEDHFMGEPKPDHEAKQRWPERPPIPWLDDLGYRKRLVDCLSPRIVATEK</sequence>
<organism evidence="2 3">
    <name type="scientific">Miscanthus lutarioriparius</name>
    <dbReference type="NCBI Taxonomy" id="422564"/>
    <lineage>
        <taxon>Eukaryota</taxon>
        <taxon>Viridiplantae</taxon>
        <taxon>Streptophyta</taxon>
        <taxon>Embryophyta</taxon>
        <taxon>Tracheophyta</taxon>
        <taxon>Spermatophyta</taxon>
        <taxon>Magnoliopsida</taxon>
        <taxon>Liliopsida</taxon>
        <taxon>Poales</taxon>
        <taxon>Poaceae</taxon>
        <taxon>PACMAD clade</taxon>
        <taxon>Panicoideae</taxon>
        <taxon>Andropogonodae</taxon>
        <taxon>Andropogoneae</taxon>
        <taxon>Saccharinae</taxon>
        <taxon>Miscanthus</taxon>
    </lineage>
</organism>
<feature type="compositionally biased region" description="Basic and acidic residues" evidence="1">
    <location>
        <begin position="126"/>
        <end position="154"/>
    </location>
</feature>
<protein>
    <submittedName>
        <fullName evidence="2">Uncharacterized protein</fullName>
    </submittedName>
</protein>
<evidence type="ECO:0000313" key="3">
    <source>
        <dbReference type="Proteomes" id="UP000604825"/>
    </source>
</evidence>
<dbReference type="Proteomes" id="UP000604825">
    <property type="component" value="Unassembled WGS sequence"/>
</dbReference>
<evidence type="ECO:0000256" key="1">
    <source>
        <dbReference type="SAM" id="MobiDB-lite"/>
    </source>
</evidence>
<name>A0A811S6D7_9POAL</name>
<evidence type="ECO:0000313" key="2">
    <source>
        <dbReference type="EMBL" id="CAD6336523.1"/>
    </source>
</evidence>
<feature type="region of interest" description="Disordered" evidence="1">
    <location>
        <begin position="1"/>
        <end position="159"/>
    </location>
</feature>
<feature type="compositionally biased region" description="Acidic residues" evidence="1">
    <location>
        <begin position="72"/>
        <end position="102"/>
    </location>
</feature>
<proteinExistence type="predicted"/>